<dbReference type="Proteomes" id="UP000327013">
    <property type="component" value="Unassembled WGS sequence"/>
</dbReference>
<gene>
    <name evidence="1" type="ORF">FH972_023945</name>
</gene>
<dbReference type="AlphaFoldDB" id="A0A5N6KX05"/>
<reference evidence="1 2" key="1">
    <citation type="submission" date="2019-06" db="EMBL/GenBank/DDBJ databases">
        <title>A chromosomal-level reference genome of Carpinus fangiana (Coryloideae, Betulaceae).</title>
        <authorList>
            <person name="Yang X."/>
            <person name="Wang Z."/>
            <person name="Zhang L."/>
            <person name="Hao G."/>
            <person name="Liu J."/>
            <person name="Yang Y."/>
        </authorList>
    </citation>
    <scope>NUCLEOTIDE SEQUENCE [LARGE SCALE GENOMIC DNA]</scope>
    <source>
        <strain evidence="1">Cfa_2016G</strain>
        <tissue evidence="1">Leaf</tissue>
    </source>
</reference>
<sequence length="297" mass="31914">MPFVSLLSSRFMPLKGHRVDTYLCEGQKLFLARVVVRQLIIALFFVSISHTISNSATEKESETYPLALEVQPCGRIATVVRGEGGLCVEHGGVAGFDGVRHMVEVGAERGVPERAFAGGVEQQAFGARDIGDGVVVRAGGGPVGVGAFAGVGDHLFAERCTLTTEREQGNRDDSDGVDMHVIGTPQESFTVGVLRIPYFLRHTILEANHVVLPIKSQIKLQQDQLQQQRTEENKDVRVEVHIKRIDGAIPAVMGDDGGRHGAFSLALGVGLDTLQPSRVLSDIVVAGQVDLFATKGI</sequence>
<keyword evidence="2" id="KW-1185">Reference proteome</keyword>
<dbReference type="EMBL" id="VIBQ01000016">
    <property type="protein sequence ID" value="KAB8356361.1"/>
    <property type="molecule type" value="Genomic_DNA"/>
</dbReference>
<protein>
    <submittedName>
        <fullName evidence="1">Uncharacterized protein</fullName>
    </submittedName>
</protein>
<organism evidence="1 2">
    <name type="scientific">Carpinus fangiana</name>
    <dbReference type="NCBI Taxonomy" id="176857"/>
    <lineage>
        <taxon>Eukaryota</taxon>
        <taxon>Viridiplantae</taxon>
        <taxon>Streptophyta</taxon>
        <taxon>Embryophyta</taxon>
        <taxon>Tracheophyta</taxon>
        <taxon>Spermatophyta</taxon>
        <taxon>Magnoliopsida</taxon>
        <taxon>eudicotyledons</taxon>
        <taxon>Gunneridae</taxon>
        <taxon>Pentapetalae</taxon>
        <taxon>rosids</taxon>
        <taxon>fabids</taxon>
        <taxon>Fagales</taxon>
        <taxon>Betulaceae</taxon>
        <taxon>Carpinus</taxon>
    </lineage>
</organism>
<name>A0A5N6KX05_9ROSI</name>
<proteinExistence type="predicted"/>
<comment type="caution">
    <text evidence="1">The sequence shown here is derived from an EMBL/GenBank/DDBJ whole genome shotgun (WGS) entry which is preliminary data.</text>
</comment>
<accession>A0A5N6KX05</accession>
<evidence type="ECO:0000313" key="2">
    <source>
        <dbReference type="Proteomes" id="UP000327013"/>
    </source>
</evidence>
<evidence type="ECO:0000313" key="1">
    <source>
        <dbReference type="EMBL" id="KAB8356361.1"/>
    </source>
</evidence>